<dbReference type="Proteomes" id="UP000681162">
    <property type="component" value="Unassembled WGS sequence"/>
</dbReference>
<organism evidence="3 4">
    <name type="scientific">Paenibacillus antibioticophila</name>
    <dbReference type="NCBI Taxonomy" id="1274374"/>
    <lineage>
        <taxon>Bacteria</taxon>
        <taxon>Bacillati</taxon>
        <taxon>Bacillota</taxon>
        <taxon>Bacilli</taxon>
        <taxon>Bacillales</taxon>
        <taxon>Paenibacillaceae</taxon>
        <taxon>Paenibacillus</taxon>
    </lineage>
</organism>
<keyword evidence="4" id="KW-1185">Reference proteome</keyword>
<protein>
    <submittedName>
        <fullName evidence="3">IS110 family transposase</fullName>
    </submittedName>
</protein>
<dbReference type="NCBIfam" id="NF033542">
    <property type="entry name" value="transpos_IS110"/>
    <property type="match status" value="1"/>
</dbReference>
<evidence type="ECO:0000313" key="3">
    <source>
        <dbReference type="EMBL" id="GIO39458.1"/>
    </source>
</evidence>
<dbReference type="AlphaFoldDB" id="A0A919XXH0"/>
<proteinExistence type="predicted"/>
<dbReference type="RefSeq" id="WP_212942753.1">
    <property type="nucleotide sequence ID" value="NZ_BORR01000022.1"/>
</dbReference>
<dbReference type="GO" id="GO:0004803">
    <property type="term" value="F:transposase activity"/>
    <property type="evidence" value="ECO:0007669"/>
    <property type="project" value="InterPro"/>
</dbReference>
<accession>A0A919XXH0</accession>
<name>A0A919XXH0_9BACL</name>
<comment type="caution">
    <text evidence="3">The sequence shown here is derived from an EMBL/GenBank/DDBJ whole genome shotgun (WGS) entry which is preliminary data.</text>
</comment>
<dbReference type="GO" id="GO:0006313">
    <property type="term" value="P:DNA transposition"/>
    <property type="evidence" value="ECO:0007669"/>
    <property type="project" value="InterPro"/>
</dbReference>
<gene>
    <name evidence="3" type="ORF">J41TS12_43190</name>
</gene>
<dbReference type="Pfam" id="PF01548">
    <property type="entry name" value="DEDD_Tnp_IS110"/>
    <property type="match status" value="1"/>
</dbReference>
<dbReference type="PANTHER" id="PTHR33055:SF15">
    <property type="entry name" value="TRANSPOSASE-RELATED"/>
    <property type="match status" value="1"/>
</dbReference>
<feature type="domain" description="Transposase IS116/IS110/IS902 C-terminal" evidence="2">
    <location>
        <begin position="225"/>
        <end position="301"/>
    </location>
</feature>
<dbReference type="InterPro" id="IPR002525">
    <property type="entry name" value="Transp_IS110-like_N"/>
</dbReference>
<evidence type="ECO:0000313" key="4">
    <source>
        <dbReference type="Proteomes" id="UP000681162"/>
    </source>
</evidence>
<feature type="domain" description="Transposase IS110-like N-terminal" evidence="1">
    <location>
        <begin position="8"/>
        <end position="154"/>
    </location>
</feature>
<dbReference type="EMBL" id="BORR01000022">
    <property type="protein sequence ID" value="GIO39458.1"/>
    <property type="molecule type" value="Genomic_DNA"/>
</dbReference>
<evidence type="ECO:0000259" key="1">
    <source>
        <dbReference type="Pfam" id="PF01548"/>
    </source>
</evidence>
<dbReference type="PANTHER" id="PTHR33055">
    <property type="entry name" value="TRANSPOSASE FOR INSERTION SEQUENCE ELEMENT IS1111A"/>
    <property type="match status" value="1"/>
</dbReference>
<sequence length="374" mass="42060">MSITTKYVGLDVSKSKIAVAIADEGRGEARYWGTITHTKEAVGKLMQQLSKSEDIALEVCYEAGPTGYVLYRWLLEMNISCTIVAPSLIPKRAGDRVKTDKRDALRLAQLFRAGELTPVYIPTPADEALRDLVRAREDAKEDLARQKQRLGKFLLRNQLASPKGSTPWTHAYEAWLDSLKFADHCQQVTFQEYRQSIWETKERICRYEQEIERQAESCAQAPLIQALQALRGVAVLTATTLASEMIEAARFPLASAFMSYCGLVPSENSTGDSRRQGKITKAGNAHLRRVLVEAAWSYRYSPAVKKKMRQRILGLPPEVQRIAWKAQHRLHQKYKSLLRMGKHKGAIAVAIARELAGFVWAIAKEVEMTKAKAS</sequence>
<dbReference type="InterPro" id="IPR047650">
    <property type="entry name" value="Transpos_IS110"/>
</dbReference>
<reference evidence="3 4" key="1">
    <citation type="submission" date="2021-03" db="EMBL/GenBank/DDBJ databases">
        <title>Antimicrobial resistance genes in bacteria isolated from Japanese honey, and their potential for conferring macrolide and lincosamide resistance in the American foulbrood pathogen Paenibacillus larvae.</title>
        <authorList>
            <person name="Okamoto M."/>
            <person name="Kumagai M."/>
            <person name="Kanamori H."/>
            <person name="Takamatsu D."/>
        </authorList>
    </citation>
    <scope>NUCLEOTIDE SEQUENCE [LARGE SCALE GENOMIC DNA]</scope>
    <source>
        <strain evidence="3 4">J41TS12</strain>
    </source>
</reference>
<evidence type="ECO:0000259" key="2">
    <source>
        <dbReference type="Pfam" id="PF02371"/>
    </source>
</evidence>
<dbReference type="Pfam" id="PF02371">
    <property type="entry name" value="Transposase_20"/>
    <property type="match status" value="1"/>
</dbReference>
<dbReference type="InterPro" id="IPR003346">
    <property type="entry name" value="Transposase_20"/>
</dbReference>
<dbReference type="GO" id="GO:0003677">
    <property type="term" value="F:DNA binding"/>
    <property type="evidence" value="ECO:0007669"/>
    <property type="project" value="InterPro"/>
</dbReference>